<comment type="similarity">
    <text evidence="1">Belongs to the aspartate/glutamate racemases family.</text>
</comment>
<dbReference type="Gene3D" id="3.40.50.1860">
    <property type="match status" value="2"/>
</dbReference>
<keyword evidence="2" id="KW-0413">Isomerase</keyword>
<gene>
    <name evidence="3" type="ORF">ABS361_17295</name>
</gene>
<dbReference type="SUPFAM" id="SSF53681">
    <property type="entry name" value="Aspartate/glutamate racemase"/>
    <property type="match status" value="2"/>
</dbReference>
<dbReference type="RefSeq" id="WP_407048907.1">
    <property type="nucleotide sequence ID" value="NZ_CP158568.1"/>
</dbReference>
<dbReference type="InterPro" id="IPR001920">
    <property type="entry name" value="Asp/Glu_race"/>
</dbReference>
<organism evidence="3">
    <name type="scientific">Methyloraptor flagellatus</name>
    <dbReference type="NCBI Taxonomy" id="3162530"/>
    <lineage>
        <taxon>Bacteria</taxon>
        <taxon>Pseudomonadati</taxon>
        <taxon>Pseudomonadota</taxon>
        <taxon>Alphaproteobacteria</taxon>
        <taxon>Hyphomicrobiales</taxon>
        <taxon>Ancalomicrobiaceae</taxon>
        <taxon>Methyloraptor</taxon>
    </lineage>
</organism>
<dbReference type="KEGG" id="mflg:ABS361_17295"/>
<reference evidence="3" key="1">
    <citation type="submission" date="2024-06" db="EMBL/GenBank/DDBJ databases">
        <title>Methylostella associata gen. nov., sp. nov., a novel Ancalomicrobiaceae-affiliated facultatively methylotrophic bacteria that feed on methanotrophs of the genus Methylococcus.</title>
        <authorList>
            <person name="Saltykova V."/>
            <person name="Danilova O.V."/>
            <person name="Oshkin I.Y."/>
            <person name="Belova S.E."/>
            <person name="Pimenov N.V."/>
            <person name="Dedysh S.N."/>
        </authorList>
    </citation>
    <scope>NUCLEOTIDE SEQUENCE</scope>
    <source>
        <strain evidence="3">S20</strain>
    </source>
</reference>
<dbReference type="PANTHER" id="PTHR21198">
    <property type="entry name" value="GLUTAMATE RACEMASE"/>
    <property type="match status" value="1"/>
</dbReference>
<dbReference type="InterPro" id="IPR015942">
    <property type="entry name" value="Asp/Glu/hydantoin_racemase"/>
</dbReference>
<evidence type="ECO:0000256" key="2">
    <source>
        <dbReference type="ARBA" id="ARBA00023235"/>
    </source>
</evidence>
<evidence type="ECO:0000313" key="3">
    <source>
        <dbReference type="EMBL" id="XBY43804.1"/>
    </source>
</evidence>
<protein>
    <submittedName>
        <fullName evidence="3">Aspartate/glutamate racemase family protein</fullName>
    </submittedName>
</protein>
<dbReference type="Pfam" id="PF01177">
    <property type="entry name" value="Asp_Glu_race"/>
    <property type="match status" value="1"/>
</dbReference>
<sequence length="276" mass="30251">MRNRLAYLPAYCANDAHSQHRSCATVSTSKPRRSSNVSRIIGLIGGMSWESTATYYREINEMVRERHGGLVSADILLRSVNFDEIVALQKAGDWDGAEARLAEAGRGLAGAGAGCLLICTNTMHLVAEGVERSAGVPLIHIVDVVGRDLTARGVKTPLLLATRYTMEQNFWKDRLRRKFDLDVMVPDEQDRTIVHDVIFDELCRGVIKEASRESYIRIINAGKARGADSVIFGCTEIGLLINSADTDLAVFDSTKLHARAAADFFDGRLDMAPLAA</sequence>
<dbReference type="PANTHER" id="PTHR21198:SF7">
    <property type="entry name" value="ASPARTATE-GLUTAMATE RACEMASE FAMILY"/>
    <property type="match status" value="1"/>
</dbReference>
<name>A0AAU7X6Q9_9HYPH</name>
<accession>A0AAU7X6Q9</accession>
<proteinExistence type="inferred from homology"/>
<dbReference type="NCBIfam" id="TIGR00035">
    <property type="entry name" value="asp_race"/>
    <property type="match status" value="1"/>
</dbReference>
<dbReference type="EMBL" id="CP158568">
    <property type="protein sequence ID" value="XBY43804.1"/>
    <property type="molecule type" value="Genomic_DNA"/>
</dbReference>
<dbReference type="GO" id="GO:0047661">
    <property type="term" value="F:amino-acid racemase activity"/>
    <property type="evidence" value="ECO:0007669"/>
    <property type="project" value="InterPro"/>
</dbReference>
<evidence type="ECO:0000256" key="1">
    <source>
        <dbReference type="ARBA" id="ARBA00007847"/>
    </source>
</evidence>
<dbReference type="AlphaFoldDB" id="A0AAU7X6Q9"/>
<dbReference type="InterPro" id="IPR004380">
    <property type="entry name" value="Asp_race"/>
</dbReference>